<dbReference type="Proteomes" id="UP000005540">
    <property type="component" value="Unassembled WGS sequence"/>
</dbReference>
<dbReference type="EMBL" id="ABZS01000016">
    <property type="protein sequence ID" value="EEP61216.1"/>
    <property type="molecule type" value="Genomic_DNA"/>
</dbReference>
<keyword evidence="3" id="KW-1185">Reference proteome</keyword>
<dbReference type="PROSITE" id="PS50883">
    <property type="entry name" value="EAL"/>
    <property type="match status" value="1"/>
</dbReference>
<dbReference type="AlphaFoldDB" id="C4FI93"/>
<evidence type="ECO:0000313" key="3">
    <source>
        <dbReference type="Proteomes" id="UP000005540"/>
    </source>
</evidence>
<sequence>MVVETIVGFAKKLGIKTIAEFVHSKEVFDKVVEMGIDYSQGYYISEPKPNIS</sequence>
<dbReference type="InterPro" id="IPR050706">
    <property type="entry name" value="Cyclic-di-GMP_PDE-like"/>
</dbReference>
<feature type="domain" description="EAL" evidence="1">
    <location>
        <begin position="1"/>
        <end position="52"/>
    </location>
</feature>
<dbReference type="Pfam" id="PF00563">
    <property type="entry name" value="EAL"/>
    <property type="match status" value="1"/>
</dbReference>
<accession>C4FI93</accession>
<dbReference type="SUPFAM" id="SSF141868">
    <property type="entry name" value="EAL domain-like"/>
    <property type="match status" value="1"/>
</dbReference>
<organism evidence="2 3">
    <name type="scientific">Sulfurihydrogenibium yellowstonense SS-5</name>
    <dbReference type="NCBI Taxonomy" id="432331"/>
    <lineage>
        <taxon>Bacteria</taxon>
        <taxon>Pseudomonadati</taxon>
        <taxon>Aquificota</taxon>
        <taxon>Aquificia</taxon>
        <taxon>Aquificales</taxon>
        <taxon>Hydrogenothermaceae</taxon>
        <taxon>Sulfurihydrogenibium</taxon>
    </lineage>
</organism>
<dbReference type="PANTHER" id="PTHR33121:SF71">
    <property type="entry name" value="OXYGEN SENSOR PROTEIN DOSP"/>
    <property type="match status" value="1"/>
</dbReference>
<reference evidence="2 3" key="1">
    <citation type="submission" date="2009-04" db="EMBL/GenBank/DDBJ databases">
        <authorList>
            <person name="Reysenbach A.-L."/>
            <person name="Heidelberg J.F."/>
            <person name="Nelson W.C."/>
        </authorList>
    </citation>
    <scope>NUCLEOTIDE SEQUENCE [LARGE SCALE GENOMIC DNA]</scope>
    <source>
        <strain evidence="2 3">SS-5</strain>
    </source>
</reference>
<dbReference type="Gene3D" id="3.20.20.450">
    <property type="entry name" value="EAL domain"/>
    <property type="match status" value="1"/>
</dbReference>
<proteinExistence type="predicted"/>
<protein>
    <submittedName>
        <fullName evidence="2">Diguanylate cyclase/phosphodiesterase</fullName>
    </submittedName>
</protein>
<name>C4FI93_9AQUI</name>
<dbReference type="PANTHER" id="PTHR33121">
    <property type="entry name" value="CYCLIC DI-GMP PHOSPHODIESTERASE PDEF"/>
    <property type="match status" value="1"/>
</dbReference>
<dbReference type="InterPro" id="IPR001633">
    <property type="entry name" value="EAL_dom"/>
</dbReference>
<evidence type="ECO:0000259" key="1">
    <source>
        <dbReference type="PROSITE" id="PS50883"/>
    </source>
</evidence>
<comment type="caution">
    <text evidence="2">The sequence shown here is derived from an EMBL/GenBank/DDBJ whole genome shotgun (WGS) entry which is preliminary data.</text>
</comment>
<evidence type="ECO:0000313" key="2">
    <source>
        <dbReference type="EMBL" id="EEP61216.1"/>
    </source>
</evidence>
<dbReference type="GO" id="GO:0071111">
    <property type="term" value="F:cyclic-guanylate-specific phosphodiesterase activity"/>
    <property type="evidence" value="ECO:0007669"/>
    <property type="project" value="InterPro"/>
</dbReference>
<dbReference type="InterPro" id="IPR035919">
    <property type="entry name" value="EAL_sf"/>
</dbReference>
<gene>
    <name evidence="2" type="ORF">SULYE_0277</name>
</gene>